<protein>
    <submittedName>
        <fullName evidence="2">Uncharacterized protein</fullName>
    </submittedName>
</protein>
<feature type="region of interest" description="Disordered" evidence="1">
    <location>
        <begin position="283"/>
        <end position="303"/>
    </location>
</feature>
<gene>
    <name evidence="2" type="ORF">P154DRAFT_546207</name>
</gene>
<dbReference type="PANTHER" id="PTHR35711">
    <property type="entry name" value="EXPRESSED PROTEIN"/>
    <property type="match status" value="1"/>
</dbReference>
<feature type="region of interest" description="Disordered" evidence="1">
    <location>
        <begin position="1"/>
        <end position="137"/>
    </location>
</feature>
<feature type="compositionally biased region" description="Basic and acidic residues" evidence="1">
    <location>
        <begin position="111"/>
        <end position="130"/>
    </location>
</feature>
<dbReference type="AlphaFoldDB" id="A0A6A5WCS0"/>
<sequence>MANMMHPRSAVADLGGKHLNNHKLVPDAPIGVSKSDQRAPGEASPKAAKQDGAPGGGQSASGETTGEDDDEDSSASKEDNPDDEDDDADVVAPSRGFGKGKGKATGMRPTIHIEHVGDDDVHDDNNETSHETGLASEKLDTTILQTKKRTYSNLSSTSLLFGDDDADRTTFPRKKIARNLTNLGDHPLLTYTEAGDNAIEDSDEGDDNEDEDYSGVNLISDESDLEDIEQQEESYIIQEARATAPVVSHDARRFSLDSTASDNLFDFTTPLDQLPFISLGDIGFTAPPSPEPQVTRKYSDSSTKRVRFDDEVQVSEDSSSESSELDSALYPDIFIQQDRLPASLYQMIEDDNDSDNADYEEFNGFSPESGSEHSYWDFGQDEARNQTPHTQHPSDDSSEAGSSGYETDMGDTTDEYDSDFASDAQPRTPRQKSVLRRPSSAPGSKASSPKPFQRSSRPIPPGSIPPMRGIFIHEEPSEAIAITDKTSRLVTFYRPRTSITIHSTFGAFGAFSSNSSTANNSPRTSLAQLNASDSESIDVFATPFQNHADVMLTGIFGSAPPSNYLFNGSTIGPPEAFYPFISVGSNGDVFAEEDDGDYEDEEFEDDLNITDFMDFGSDIDATDVDQEDETDVPATPATSMVAAIGSTPAQPTPVEETPVRRRTTSDAMLEHFDRGVVTAFRDHQNRYRDIACLPHDPDLRASVSRPVRFGKSAELLMSPLRKRGSISKKNDSSPFSGVTKASGRLQSSVMNSRRGPKMGTFS</sequence>
<evidence type="ECO:0000313" key="2">
    <source>
        <dbReference type="EMBL" id="KAF1999673.1"/>
    </source>
</evidence>
<dbReference type="Proteomes" id="UP000799779">
    <property type="component" value="Unassembled WGS sequence"/>
</dbReference>
<feature type="region of interest" description="Disordered" evidence="1">
    <location>
        <begin position="720"/>
        <end position="762"/>
    </location>
</feature>
<dbReference type="OrthoDB" id="5399183at2759"/>
<evidence type="ECO:0000256" key="1">
    <source>
        <dbReference type="SAM" id="MobiDB-lite"/>
    </source>
</evidence>
<feature type="region of interest" description="Disordered" evidence="1">
    <location>
        <begin position="352"/>
        <end position="469"/>
    </location>
</feature>
<evidence type="ECO:0000313" key="3">
    <source>
        <dbReference type="Proteomes" id="UP000799779"/>
    </source>
</evidence>
<proteinExistence type="predicted"/>
<feature type="compositionally biased region" description="Acidic residues" evidence="1">
    <location>
        <begin position="408"/>
        <end position="420"/>
    </location>
</feature>
<feature type="compositionally biased region" description="Acidic residues" evidence="1">
    <location>
        <begin position="198"/>
        <end position="213"/>
    </location>
</feature>
<accession>A0A6A5WCS0</accession>
<reference evidence="2" key="1">
    <citation type="journal article" date="2020" name="Stud. Mycol.">
        <title>101 Dothideomycetes genomes: a test case for predicting lifestyles and emergence of pathogens.</title>
        <authorList>
            <person name="Haridas S."/>
            <person name="Albert R."/>
            <person name="Binder M."/>
            <person name="Bloem J."/>
            <person name="Labutti K."/>
            <person name="Salamov A."/>
            <person name="Andreopoulos B."/>
            <person name="Baker S."/>
            <person name="Barry K."/>
            <person name="Bills G."/>
            <person name="Bluhm B."/>
            <person name="Cannon C."/>
            <person name="Castanera R."/>
            <person name="Culley D."/>
            <person name="Daum C."/>
            <person name="Ezra D."/>
            <person name="Gonzalez J."/>
            <person name="Henrissat B."/>
            <person name="Kuo A."/>
            <person name="Liang C."/>
            <person name="Lipzen A."/>
            <person name="Lutzoni F."/>
            <person name="Magnuson J."/>
            <person name="Mondo S."/>
            <person name="Nolan M."/>
            <person name="Ohm R."/>
            <person name="Pangilinan J."/>
            <person name="Park H.-J."/>
            <person name="Ramirez L."/>
            <person name="Alfaro M."/>
            <person name="Sun H."/>
            <person name="Tritt A."/>
            <person name="Yoshinaga Y."/>
            <person name="Zwiers L.-H."/>
            <person name="Turgeon B."/>
            <person name="Goodwin S."/>
            <person name="Spatafora J."/>
            <person name="Crous P."/>
            <person name="Grigoriev I."/>
        </authorList>
    </citation>
    <scope>NUCLEOTIDE SEQUENCE</scope>
    <source>
        <strain evidence="2">CBS 123094</strain>
    </source>
</reference>
<feature type="compositionally biased region" description="Acidic residues" evidence="1">
    <location>
        <begin position="80"/>
        <end position="89"/>
    </location>
</feature>
<name>A0A6A5WCS0_9PLEO</name>
<feature type="compositionally biased region" description="Low complexity" evidence="1">
    <location>
        <begin position="438"/>
        <end position="457"/>
    </location>
</feature>
<feature type="compositionally biased region" description="Acidic residues" evidence="1">
    <location>
        <begin position="352"/>
        <end position="361"/>
    </location>
</feature>
<dbReference type="PANTHER" id="PTHR35711:SF1">
    <property type="entry name" value="ECTODERMAL, ISOFORM F"/>
    <property type="match status" value="1"/>
</dbReference>
<organism evidence="2 3">
    <name type="scientific">Amniculicola lignicola CBS 123094</name>
    <dbReference type="NCBI Taxonomy" id="1392246"/>
    <lineage>
        <taxon>Eukaryota</taxon>
        <taxon>Fungi</taxon>
        <taxon>Dikarya</taxon>
        <taxon>Ascomycota</taxon>
        <taxon>Pezizomycotina</taxon>
        <taxon>Dothideomycetes</taxon>
        <taxon>Pleosporomycetidae</taxon>
        <taxon>Pleosporales</taxon>
        <taxon>Amniculicolaceae</taxon>
        <taxon>Amniculicola</taxon>
    </lineage>
</organism>
<keyword evidence="3" id="KW-1185">Reference proteome</keyword>
<feature type="region of interest" description="Disordered" evidence="1">
    <location>
        <begin position="186"/>
        <end position="215"/>
    </location>
</feature>
<dbReference type="EMBL" id="ML977594">
    <property type="protein sequence ID" value="KAF1999673.1"/>
    <property type="molecule type" value="Genomic_DNA"/>
</dbReference>